<keyword evidence="7 12" id="KW-0573">Peptidoglycan synthesis</keyword>
<evidence type="ECO:0000259" key="13">
    <source>
        <dbReference type="Pfam" id="PF00275"/>
    </source>
</evidence>
<evidence type="ECO:0000256" key="10">
    <source>
        <dbReference type="ARBA" id="ARBA00038367"/>
    </source>
</evidence>
<keyword evidence="5 12" id="KW-0808">Transferase</keyword>
<evidence type="ECO:0000313" key="14">
    <source>
        <dbReference type="EMBL" id="HIY73950.1"/>
    </source>
</evidence>
<reference evidence="14" key="1">
    <citation type="journal article" date="2021" name="PeerJ">
        <title>Extensive microbial diversity within the chicken gut microbiome revealed by metagenomics and culture.</title>
        <authorList>
            <person name="Gilroy R."/>
            <person name="Ravi A."/>
            <person name="Getino M."/>
            <person name="Pursley I."/>
            <person name="Horton D.L."/>
            <person name="Alikhan N.F."/>
            <person name="Baker D."/>
            <person name="Gharbi K."/>
            <person name="Hall N."/>
            <person name="Watson M."/>
            <person name="Adriaenssens E.M."/>
            <person name="Foster-Nyarko E."/>
            <person name="Jarju S."/>
            <person name="Secka A."/>
            <person name="Antonio M."/>
            <person name="Oren A."/>
            <person name="Chaudhuri R.R."/>
            <person name="La Ragione R."/>
            <person name="Hildebrand F."/>
            <person name="Pallen M.J."/>
        </authorList>
    </citation>
    <scope>NUCLEOTIDE SEQUENCE</scope>
    <source>
        <strain evidence="14">CHK33-7979</strain>
    </source>
</reference>
<dbReference type="SUPFAM" id="SSF55205">
    <property type="entry name" value="EPT/RTPC-like"/>
    <property type="match status" value="1"/>
</dbReference>
<comment type="catalytic activity">
    <reaction evidence="11 12">
        <text>phosphoenolpyruvate + UDP-N-acetyl-alpha-D-glucosamine = UDP-N-acetyl-3-O-(1-carboxyvinyl)-alpha-D-glucosamine + phosphate</text>
        <dbReference type="Rhea" id="RHEA:18681"/>
        <dbReference type="ChEBI" id="CHEBI:43474"/>
        <dbReference type="ChEBI" id="CHEBI:57705"/>
        <dbReference type="ChEBI" id="CHEBI:58702"/>
        <dbReference type="ChEBI" id="CHEBI:68483"/>
        <dbReference type="EC" id="2.5.1.7"/>
    </reaction>
</comment>
<dbReference type="NCBIfam" id="NF006873">
    <property type="entry name" value="PRK09369.1"/>
    <property type="match status" value="1"/>
</dbReference>
<dbReference type="InterPro" id="IPR050068">
    <property type="entry name" value="MurA_subfamily"/>
</dbReference>
<comment type="function">
    <text evidence="12">Cell wall formation. Adds enolpyruvyl to UDP-N-acetylglucosamine.</text>
</comment>
<feature type="domain" description="Enolpyruvate transferase" evidence="13">
    <location>
        <begin position="7"/>
        <end position="408"/>
    </location>
</feature>
<dbReference type="Pfam" id="PF00275">
    <property type="entry name" value="EPSP_synthase"/>
    <property type="match status" value="1"/>
</dbReference>
<evidence type="ECO:0000256" key="11">
    <source>
        <dbReference type="ARBA" id="ARBA00047527"/>
    </source>
</evidence>
<dbReference type="Proteomes" id="UP000886824">
    <property type="component" value="Unassembled WGS sequence"/>
</dbReference>
<evidence type="ECO:0000256" key="7">
    <source>
        <dbReference type="ARBA" id="ARBA00022984"/>
    </source>
</evidence>
<dbReference type="InterPro" id="IPR001986">
    <property type="entry name" value="Enolpyruvate_Tfrase_dom"/>
</dbReference>
<dbReference type="NCBIfam" id="TIGR01072">
    <property type="entry name" value="murA"/>
    <property type="match status" value="1"/>
</dbReference>
<evidence type="ECO:0000256" key="3">
    <source>
        <dbReference type="ARBA" id="ARBA00022490"/>
    </source>
</evidence>
<feature type="modified residue" description="2-(S-cysteinyl)pyruvic acid O-phosphothioketal" evidence="12">
    <location>
        <position position="116"/>
    </location>
</feature>
<dbReference type="CDD" id="cd01555">
    <property type="entry name" value="UdpNAET"/>
    <property type="match status" value="1"/>
</dbReference>
<feature type="binding site" evidence="12">
    <location>
        <begin position="121"/>
        <end position="125"/>
    </location>
    <ligand>
        <name>UDP-N-acetyl-alpha-D-glucosamine</name>
        <dbReference type="ChEBI" id="CHEBI:57705"/>
    </ligand>
</feature>
<dbReference type="HAMAP" id="MF_00111">
    <property type="entry name" value="MurA"/>
    <property type="match status" value="1"/>
</dbReference>
<dbReference type="GO" id="GO:0019277">
    <property type="term" value="P:UDP-N-acetylgalactosamine biosynthetic process"/>
    <property type="evidence" value="ECO:0007669"/>
    <property type="project" value="InterPro"/>
</dbReference>
<keyword evidence="6 12" id="KW-0133">Cell shape</keyword>
<proteinExistence type="inferred from homology"/>
<evidence type="ECO:0000256" key="1">
    <source>
        <dbReference type="ARBA" id="ARBA00004496"/>
    </source>
</evidence>
<evidence type="ECO:0000256" key="8">
    <source>
        <dbReference type="ARBA" id="ARBA00023306"/>
    </source>
</evidence>
<comment type="similarity">
    <text evidence="10 12">Belongs to the EPSP synthase family. MurA subfamily.</text>
</comment>
<dbReference type="EC" id="2.5.1.7" evidence="12"/>
<dbReference type="Gene3D" id="3.65.10.10">
    <property type="entry name" value="Enolpyruvate transferase domain"/>
    <property type="match status" value="2"/>
</dbReference>
<dbReference type="GO" id="GO:0071555">
    <property type="term" value="P:cell wall organization"/>
    <property type="evidence" value="ECO:0007669"/>
    <property type="project" value="UniProtKB-KW"/>
</dbReference>
<evidence type="ECO:0000313" key="15">
    <source>
        <dbReference type="Proteomes" id="UP000886824"/>
    </source>
</evidence>
<dbReference type="InterPro" id="IPR005750">
    <property type="entry name" value="UDP_GlcNAc_COvinyl_MurA"/>
</dbReference>
<dbReference type="InterPro" id="IPR013792">
    <property type="entry name" value="RNA3'P_cycl/enolpyr_Trfase_a/b"/>
</dbReference>
<evidence type="ECO:0000256" key="9">
    <source>
        <dbReference type="ARBA" id="ARBA00023316"/>
    </source>
</evidence>
<dbReference type="GO" id="GO:0009252">
    <property type="term" value="P:peptidoglycan biosynthetic process"/>
    <property type="evidence" value="ECO:0007669"/>
    <property type="project" value="UniProtKB-UniRule"/>
</dbReference>
<feature type="binding site" evidence="12">
    <location>
        <begin position="22"/>
        <end position="23"/>
    </location>
    <ligand>
        <name>phosphoenolpyruvate</name>
        <dbReference type="ChEBI" id="CHEBI:58702"/>
    </ligand>
</feature>
<keyword evidence="8 12" id="KW-0131">Cell cycle</keyword>
<dbReference type="PANTHER" id="PTHR43783:SF1">
    <property type="entry name" value="UDP-N-ACETYLGLUCOSAMINE 1-CARBOXYVINYLTRANSFERASE"/>
    <property type="match status" value="1"/>
</dbReference>
<name>A0A9D2CF70_9FIRM</name>
<evidence type="ECO:0000256" key="5">
    <source>
        <dbReference type="ARBA" id="ARBA00022679"/>
    </source>
</evidence>
<comment type="caution">
    <text evidence="12">Lacks conserved residue(s) required for the propagation of feature annotation.</text>
</comment>
<dbReference type="GO" id="GO:0051301">
    <property type="term" value="P:cell division"/>
    <property type="evidence" value="ECO:0007669"/>
    <property type="project" value="UniProtKB-KW"/>
</dbReference>
<organism evidence="14 15">
    <name type="scientific">Candidatus Intestinimonas merdavium</name>
    <dbReference type="NCBI Taxonomy" id="2838622"/>
    <lineage>
        <taxon>Bacteria</taxon>
        <taxon>Bacillati</taxon>
        <taxon>Bacillota</taxon>
        <taxon>Clostridia</taxon>
        <taxon>Eubacteriales</taxon>
        <taxon>Intestinimonas</taxon>
    </lineage>
</organism>
<evidence type="ECO:0000256" key="6">
    <source>
        <dbReference type="ARBA" id="ARBA00022960"/>
    </source>
</evidence>
<dbReference type="InterPro" id="IPR036968">
    <property type="entry name" value="Enolpyruvate_Tfrase_sf"/>
</dbReference>
<feature type="binding site" evidence="12">
    <location>
        <position position="92"/>
    </location>
    <ligand>
        <name>UDP-N-acetyl-alpha-D-glucosamine</name>
        <dbReference type="ChEBI" id="CHEBI:57705"/>
    </ligand>
</feature>
<protein>
    <recommendedName>
        <fullName evidence="12">UDP-N-acetylglucosamine 1-carboxyvinyltransferase</fullName>
        <ecNumber evidence="12">2.5.1.7</ecNumber>
    </recommendedName>
    <alternativeName>
        <fullName evidence="12">Enoylpyruvate transferase</fullName>
    </alternativeName>
    <alternativeName>
        <fullName evidence="12">UDP-N-acetylglucosamine enolpyruvyl transferase</fullName>
        <shortName evidence="12">EPT</shortName>
    </alternativeName>
</protein>
<dbReference type="EMBL" id="DXCX01000085">
    <property type="protein sequence ID" value="HIY73950.1"/>
    <property type="molecule type" value="Genomic_DNA"/>
</dbReference>
<keyword evidence="3 12" id="KW-0963">Cytoplasm</keyword>
<dbReference type="PANTHER" id="PTHR43783">
    <property type="entry name" value="UDP-N-ACETYLGLUCOSAMINE 1-CARBOXYVINYLTRANSFERASE"/>
    <property type="match status" value="1"/>
</dbReference>
<evidence type="ECO:0000256" key="4">
    <source>
        <dbReference type="ARBA" id="ARBA00022618"/>
    </source>
</evidence>
<comment type="pathway">
    <text evidence="2 12">Cell wall biogenesis; peptidoglycan biosynthesis.</text>
</comment>
<evidence type="ECO:0000256" key="2">
    <source>
        <dbReference type="ARBA" id="ARBA00004752"/>
    </source>
</evidence>
<sequence length="426" mass="44069">MSIYQVEGGRALAGGAIVHGAKNSVLPILAAAVLCPGVSVVHNCPDLSDVRASVSILKHLGCRVERAGDTVTVDASGLTRNDVPDALMREMRSSVIFLGAILARTGAAELSMPGGCELGPRPIDLHLGAIRALGAEIREEGGALHCALPKGGLRGCQIDLSLPSVGATENAMLCACGAAGTTVINNAAREPEIVDLQGFLRVLGADVRGAGTSTVTVTGGRALHGGEHTVMPDRIVAATLLSAVAAAGGEAEILGTDYRQLSTVTAILTEAGCRVRSGEKRITIRRDGPLQGVRPIRTAPYPGFPTDAQPPVMAALCKSRGTTVFVENMFESRYRHVDELCRMGARIRVEGRVAVVCGVETLHGAPLRAADLRGGAALVVAALGAEGVSRIEGLSHIDRGYHGLEETLRGMGGRICRLEEGGGGNL</sequence>
<dbReference type="AlphaFoldDB" id="A0A9D2CF70"/>
<evidence type="ECO:0000256" key="12">
    <source>
        <dbReference type="HAMAP-Rule" id="MF_00111"/>
    </source>
</evidence>
<dbReference type="GO" id="GO:0008360">
    <property type="term" value="P:regulation of cell shape"/>
    <property type="evidence" value="ECO:0007669"/>
    <property type="project" value="UniProtKB-KW"/>
</dbReference>
<dbReference type="GO" id="GO:0008760">
    <property type="term" value="F:UDP-N-acetylglucosamine 1-carboxyvinyltransferase activity"/>
    <property type="evidence" value="ECO:0007669"/>
    <property type="project" value="UniProtKB-UniRule"/>
</dbReference>
<comment type="caution">
    <text evidence="14">The sequence shown here is derived from an EMBL/GenBank/DDBJ whole genome shotgun (WGS) entry which is preliminary data.</text>
</comment>
<reference evidence="14" key="2">
    <citation type="submission" date="2021-04" db="EMBL/GenBank/DDBJ databases">
        <authorList>
            <person name="Gilroy R."/>
        </authorList>
    </citation>
    <scope>NUCLEOTIDE SEQUENCE</scope>
    <source>
        <strain evidence="14">CHK33-7979</strain>
    </source>
</reference>
<keyword evidence="12" id="KW-0670">Pyruvate</keyword>
<feature type="binding site" evidence="12">
    <location>
        <position position="329"/>
    </location>
    <ligand>
        <name>UDP-N-acetyl-alpha-D-glucosamine</name>
        <dbReference type="ChEBI" id="CHEBI:57705"/>
    </ligand>
</feature>
<gene>
    <name evidence="12 14" type="primary">murA</name>
    <name evidence="14" type="ORF">H9826_08275</name>
</gene>
<keyword evidence="4 12" id="KW-0132">Cell division</keyword>
<feature type="binding site" evidence="12">
    <location>
        <position position="307"/>
    </location>
    <ligand>
        <name>UDP-N-acetyl-alpha-D-glucosamine</name>
        <dbReference type="ChEBI" id="CHEBI:57705"/>
    </ligand>
</feature>
<accession>A0A9D2CF70</accession>
<comment type="subcellular location">
    <subcellularLocation>
        <location evidence="1 12">Cytoplasm</location>
    </subcellularLocation>
</comment>
<feature type="active site" description="Proton donor" evidence="12">
    <location>
        <position position="116"/>
    </location>
</feature>
<dbReference type="GO" id="GO:0005737">
    <property type="term" value="C:cytoplasm"/>
    <property type="evidence" value="ECO:0007669"/>
    <property type="project" value="UniProtKB-SubCell"/>
</dbReference>
<keyword evidence="9 12" id="KW-0961">Cell wall biogenesis/degradation</keyword>